<evidence type="ECO:0000256" key="1">
    <source>
        <dbReference type="ARBA" id="ARBA00022801"/>
    </source>
</evidence>
<dbReference type="OrthoDB" id="7061261at2"/>
<reference evidence="3 4" key="1">
    <citation type="submission" date="2019-05" db="EMBL/GenBank/DDBJ databases">
        <title>Thiomicrorhabdus sediminis sp. nov, a novel sulfur-oxidizing bacterium isolated from coastal sediment.</title>
        <authorList>
            <person name="Liu X."/>
        </authorList>
    </citation>
    <scope>NUCLEOTIDE SEQUENCE [LARGE SCALE GENOMIC DNA]</scope>
    <source>
        <strain evidence="3 4">G1</strain>
    </source>
</reference>
<dbReference type="AlphaFoldDB" id="A0A4P9K630"/>
<comment type="caution">
    <text evidence="2">Lacks conserved residue(s) required for the propagation of feature annotation.</text>
</comment>
<dbReference type="Proteomes" id="UP000304864">
    <property type="component" value="Chromosome"/>
</dbReference>
<dbReference type="NCBIfam" id="TIGR02258">
    <property type="entry name" value="2_5_ligase"/>
    <property type="match status" value="1"/>
</dbReference>
<feature type="short sequence motif" description="HXTX 1" evidence="2">
    <location>
        <begin position="42"/>
        <end position="45"/>
    </location>
</feature>
<dbReference type="Gene3D" id="3.90.1140.10">
    <property type="entry name" value="Cyclic phosphodiesterase"/>
    <property type="match status" value="1"/>
</dbReference>
<evidence type="ECO:0000313" key="4">
    <source>
        <dbReference type="Proteomes" id="UP000304864"/>
    </source>
</evidence>
<keyword evidence="4" id="KW-1185">Reference proteome</keyword>
<dbReference type="HAMAP" id="MF_01940">
    <property type="entry name" value="RNA_CPDase"/>
    <property type="match status" value="1"/>
</dbReference>
<comment type="function">
    <text evidence="2">Hydrolyzes RNA 2',3'-cyclic phosphodiester to an RNA 2'-phosphomonoester.</text>
</comment>
<name>A0A4P9K630_9GAMM</name>
<comment type="catalytic activity">
    <reaction evidence="2">
        <text>a 3'-end 2',3'-cyclophospho-ribonucleotide-RNA + H2O = a 3'-end 2'-phospho-ribonucleotide-RNA + H(+)</text>
        <dbReference type="Rhea" id="RHEA:11828"/>
        <dbReference type="Rhea" id="RHEA-COMP:10464"/>
        <dbReference type="Rhea" id="RHEA-COMP:17353"/>
        <dbReference type="ChEBI" id="CHEBI:15377"/>
        <dbReference type="ChEBI" id="CHEBI:15378"/>
        <dbReference type="ChEBI" id="CHEBI:83064"/>
        <dbReference type="ChEBI" id="CHEBI:173113"/>
        <dbReference type="EC" id="3.1.4.58"/>
    </reaction>
</comment>
<dbReference type="GO" id="GO:0004113">
    <property type="term" value="F:2',3'-cyclic-nucleotide 3'-phosphodiesterase activity"/>
    <property type="evidence" value="ECO:0007669"/>
    <property type="project" value="InterPro"/>
</dbReference>
<dbReference type="SUPFAM" id="SSF55144">
    <property type="entry name" value="LigT-like"/>
    <property type="match status" value="1"/>
</dbReference>
<dbReference type="EMBL" id="CP040602">
    <property type="protein sequence ID" value="QCU90281.1"/>
    <property type="molecule type" value="Genomic_DNA"/>
</dbReference>
<protein>
    <recommendedName>
        <fullName evidence="2">RNA 2',3'-cyclic phosphodiesterase</fullName>
        <shortName evidence="2">RNA 2',3'-CPDase</shortName>
        <ecNumber evidence="2">3.1.4.58</ecNumber>
    </recommendedName>
</protein>
<dbReference type="KEGG" id="thig:FE785_06385"/>
<evidence type="ECO:0000313" key="3">
    <source>
        <dbReference type="EMBL" id="QCU90281.1"/>
    </source>
</evidence>
<evidence type="ECO:0000256" key="2">
    <source>
        <dbReference type="HAMAP-Rule" id="MF_01940"/>
    </source>
</evidence>
<dbReference type="RefSeq" id="WP_138564956.1">
    <property type="nucleotide sequence ID" value="NZ_CP040602.1"/>
</dbReference>
<feature type="active site" description="Proton acceptor" evidence="2">
    <location>
        <position position="129"/>
    </location>
</feature>
<keyword evidence="1 2" id="KW-0378">Hydrolase</keyword>
<dbReference type="Pfam" id="PF13563">
    <property type="entry name" value="2_5_RNA_ligase2"/>
    <property type="match status" value="1"/>
</dbReference>
<dbReference type="InterPro" id="IPR009097">
    <property type="entry name" value="Cyclic_Pdiesterase"/>
</dbReference>
<dbReference type="EC" id="3.1.4.58" evidence="2"/>
<dbReference type="PANTHER" id="PTHR35561:SF1">
    <property type="entry name" value="RNA 2',3'-CYCLIC PHOSPHODIESTERASE"/>
    <property type="match status" value="1"/>
</dbReference>
<feature type="active site" description="Proton donor" evidence="2">
    <location>
        <position position="42"/>
    </location>
</feature>
<sequence length="190" mass="21697">MRCFIALPIDPNTRGTLHNCSLRLQTQPWAHHIKWFNADNYHLTLQFIGSKVTADKVDQITQAMDNWLENIPAFEIRIKRIELFPDNSAPHTITATIENNPRLNRLAKLIADKLSTIGLQPSQKSFRPHISLGRINTKAGSKDFLIPPALNQVSQFDLALRVDTITLYRSELTQTAPIYTELKSIYLNNH</sequence>
<gene>
    <name evidence="3" type="primary">thpR</name>
    <name evidence="3" type="ORF">FE785_06385</name>
</gene>
<dbReference type="GO" id="GO:0008664">
    <property type="term" value="F:RNA 2',3'-cyclic 3'-phosphodiesterase activity"/>
    <property type="evidence" value="ECO:0007669"/>
    <property type="project" value="UniProtKB-EC"/>
</dbReference>
<organism evidence="3 4">
    <name type="scientific">Thiomicrorhabdus sediminis</name>
    <dbReference type="NCBI Taxonomy" id="2580412"/>
    <lineage>
        <taxon>Bacteria</taxon>
        <taxon>Pseudomonadati</taxon>
        <taxon>Pseudomonadota</taxon>
        <taxon>Gammaproteobacteria</taxon>
        <taxon>Thiotrichales</taxon>
        <taxon>Piscirickettsiaceae</taxon>
        <taxon>Thiomicrorhabdus</taxon>
    </lineage>
</organism>
<comment type="similarity">
    <text evidence="2">Belongs to the 2H phosphoesterase superfamily. ThpR family.</text>
</comment>
<accession>A0A4P9K630</accession>
<dbReference type="PANTHER" id="PTHR35561">
    <property type="entry name" value="RNA 2',3'-CYCLIC PHOSPHODIESTERASE"/>
    <property type="match status" value="1"/>
</dbReference>
<dbReference type="InterPro" id="IPR004175">
    <property type="entry name" value="RNA_CPDase"/>
</dbReference>
<proteinExistence type="inferred from homology"/>